<dbReference type="InterPro" id="IPR029058">
    <property type="entry name" value="AB_hydrolase_fold"/>
</dbReference>
<dbReference type="RefSeq" id="WP_112280616.1">
    <property type="nucleotide sequence ID" value="NZ_MASW01000001.1"/>
</dbReference>
<dbReference type="InterPro" id="IPR002925">
    <property type="entry name" value="Dienelactn_hydro"/>
</dbReference>
<evidence type="ECO:0000313" key="2">
    <source>
        <dbReference type="Proteomes" id="UP000249915"/>
    </source>
</evidence>
<organism evidence="1 2">
    <name type="scientific">Prauserella muralis</name>
    <dbReference type="NCBI Taxonomy" id="588067"/>
    <lineage>
        <taxon>Bacteria</taxon>
        <taxon>Bacillati</taxon>
        <taxon>Actinomycetota</taxon>
        <taxon>Actinomycetes</taxon>
        <taxon>Pseudonocardiales</taxon>
        <taxon>Pseudonocardiaceae</taxon>
        <taxon>Prauserella</taxon>
    </lineage>
</organism>
<dbReference type="OrthoDB" id="9787933at2"/>
<keyword evidence="2" id="KW-1185">Reference proteome</keyword>
<comment type="caution">
    <text evidence="1">The sequence shown here is derived from an EMBL/GenBank/DDBJ whole genome shotgun (WGS) entry which is preliminary data.</text>
</comment>
<dbReference type="AlphaFoldDB" id="A0A2V4BDK9"/>
<sequence length="237" mass="25597">MAHEIDSSTIKVGELPAYLSRPSGGGTGGMLLLPMVTGIGTQLREFADDIARAGITALSWDPWHGISSDDTPRERLFELMGQLDDETCLGEMRQLLDHMVGELGLAQVGVIGWCMGGRFAFLLGGRDERLANVVAYHPTVPGTPAPNHTLDAVEHAARTTAPTMMLYPTADTLVPEESFTRLQTALQSRQAGPSIIHVYPDAEHGFSDRSRHGNDVNAAAYAVSWPQALAFMQATTR</sequence>
<dbReference type="PANTHER" id="PTHR46623">
    <property type="entry name" value="CARBOXYMETHYLENEBUTENOLIDASE-RELATED"/>
    <property type="match status" value="1"/>
</dbReference>
<proteinExistence type="predicted"/>
<dbReference type="GO" id="GO:0016787">
    <property type="term" value="F:hydrolase activity"/>
    <property type="evidence" value="ECO:0007669"/>
    <property type="project" value="UniProtKB-KW"/>
</dbReference>
<dbReference type="EMBL" id="MASW01000001">
    <property type="protein sequence ID" value="PXY32592.1"/>
    <property type="molecule type" value="Genomic_DNA"/>
</dbReference>
<dbReference type="Pfam" id="PF01738">
    <property type="entry name" value="DLH"/>
    <property type="match status" value="1"/>
</dbReference>
<dbReference type="PANTHER" id="PTHR46623:SF6">
    <property type="entry name" value="ALPHA_BETA-HYDROLASES SUPERFAMILY PROTEIN"/>
    <property type="match status" value="1"/>
</dbReference>
<evidence type="ECO:0000313" key="1">
    <source>
        <dbReference type="EMBL" id="PXY32592.1"/>
    </source>
</evidence>
<gene>
    <name evidence="1" type="ORF">BAY60_10160</name>
</gene>
<keyword evidence="1" id="KW-0378">Hydrolase</keyword>
<name>A0A2V4BDK9_9PSEU</name>
<dbReference type="Gene3D" id="3.40.50.1820">
    <property type="entry name" value="alpha/beta hydrolase"/>
    <property type="match status" value="1"/>
</dbReference>
<protein>
    <submittedName>
        <fullName evidence="1">Dienelactone hydrolase</fullName>
    </submittedName>
</protein>
<reference evidence="1 2" key="1">
    <citation type="submission" date="2016-07" db="EMBL/GenBank/DDBJ databases">
        <title>Draft genome sequence of Prauserella muralis DSM 45305, isolated from a mould-covered wall in an indoor environment.</title>
        <authorList>
            <person name="Ruckert C."/>
            <person name="Albersmeier A."/>
            <person name="Jiang C.-L."/>
            <person name="Jiang Y."/>
            <person name="Kalinowski J."/>
            <person name="Schneider O."/>
            <person name="Winkler A."/>
            <person name="Zotchev S.B."/>
        </authorList>
    </citation>
    <scope>NUCLEOTIDE SEQUENCE [LARGE SCALE GENOMIC DNA]</scope>
    <source>
        <strain evidence="1 2">DSM 45305</strain>
    </source>
</reference>
<accession>A0A2V4BDK9</accession>
<dbReference type="SUPFAM" id="SSF53474">
    <property type="entry name" value="alpha/beta-Hydrolases"/>
    <property type="match status" value="1"/>
</dbReference>
<dbReference type="InterPro" id="IPR051049">
    <property type="entry name" value="Dienelactone_hydrolase-like"/>
</dbReference>
<dbReference type="Proteomes" id="UP000249915">
    <property type="component" value="Unassembled WGS sequence"/>
</dbReference>